<organism evidence="2 3">
    <name type="scientific">Dyadobacter chenhuakuii</name>
    <dbReference type="NCBI Taxonomy" id="2909339"/>
    <lineage>
        <taxon>Bacteria</taxon>
        <taxon>Pseudomonadati</taxon>
        <taxon>Bacteroidota</taxon>
        <taxon>Cytophagia</taxon>
        <taxon>Cytophagales</taxon>
        <taxon>Spirosomataceae</taxon>
        <taxon>Dyadobacter</taxon>
    </lineage>
</organism>
<reference evidence="2" key="1">
    <citation type="submission" date="2022-06" db="EMBL/GenBank/DDBJ databases">
        <title>Novel species in genus Dyadobacter.</title>
        <authorList>
            <person name="Ma C."/>
        </authorList>
    </citation>
    <scope>NUCLEOTIDE SEQUENCE</scope>
    <source>
        <strain evidence="2">CY22</strain>
    </source>
</reference>
<gene>
    <name evidence="2" type="ORF">NFI80_01395</name>
</gene>
<dbReference type="Gene3D" id="3.40.50.300">
    <property type="entry name" value="P-loop containing nucleotide triphosphate hydrolases"/>
    <property type="match status" value="1"/>
</dbReference>
<proteinExistence type="predicted"/>
<dbReference type="PANTHER" id="PTHR37291">
    <property type="entry name" value="5-METHYLCYTOSINE-SPECIFIC RESTRICTION ENZYME B"/>
    <property type="match status" value="1"/>
</dbReference>
<dbReference type="Proteomes" id="UP001055420">
    <property type="component" value="Chromosome"/>
</dbReference>
<sequence>MTYPELESAVYETLWHKHEQDPSFTFSVRKKASKGAEADYFIGTKASNYLGFTCWHVPIYYPGASIDFCGFIVKPLDNGFEYYFQVFTPNAAEAHEKNPALQICYYLANQIAFQLTEHGIEFRQSIKSNAMLWFGIYPKSSKSNSGGEDALRELKRFIDEILPAVDDAITDTKKEYPDFSGKRIELAAFQHMLAKMKIRQDRYKTSTDSAPEESGLSTEDLPIPVSMQIDSSILPSKNLLLYGPPGTGKTYYLQTKLFDYFHEEGKPKRYSFVTFHQAFTYEDFIEGLKPIVSQTGSGQISYTIEPGIFYRACDEAAKLAGFDSLSQALGVTQEERETRFEQAPPYALFIDEINRANVSATFGELITLLETNKRLGADQEITSLILPYSKKPFGVPLNLYVIGTMNTADRSIEALDTALRRRFIFREISPDPSLLNRSIADIPLHQLLTTINHRLERLGNREQRVGHAFLTSVETEQQLVDAFSYSIVPLLQEYFYNDYRKIGLVLGRGFVGERISIASFADFDADLASEYEEVVLWDLKPVTLDAIRGIL</sequence>
<dbReference type="PANTHER" id="PTHR37291:SF1">
    <property type="entry name" value="TYPE IV METHYL-DIRECTED RESTRICTION ENZYME ECOKMCRB SUBUNIT"/>
    <property type="match status" value="1"/>
</dbReference>
<evidence type="ECO:0000313" key="2">
    <source>
        <dbReference type="EMBL" id="USJ31399.1"/>
    </source>
</evidence>
<dbReference type="RefSeq" id="WP_235164439.1">
    <property type="nucleotide sequence ID" value="NZ_CP098805.1"/>
</dbReference>
<evidence type="ECO:0000259" key="1">
    <source>
        <dbReference type="Pfam" id="PF07728"/>
    </source>
</evidence>
<protein>
    <submittedName>
        <fullName evidence="2">AAA family ATPase</fullName>
    </submittedName>
</protein>
<dbReference type="Pfam" id="PF07728">
    <property type="entry name" value="AAA_5"/>
    <property type="match status" value="1"/>
</dbReference>
<dbReference type="InterPro" id="IPR027417">
    <property type="entry name" value="P-loop_NTPase"/>
</dbReference>
<feature type="domain" description="ATPase dynein-related AAA" evidence="1">
    <location>
        <begin position="238"/>
        <end position="423"/>
    </location>
</feature>
<name>A0ABY4XLS5_9BACT</name>
<dbReference type="InterPro" id="IPR011704">
    <property type="entry name" value="ATPase_dyneun-rel_AAA"/>
</dbReference>
<dbReference type="SUPFAM" id="SSF52540">
    <property type="entry name" value="P-loop containing nucleoside triphosphate hydrolases"/>
    <property type="match status" value="1"/>
</dbReference>
<dbReference type="EMBL" id="CP098805">
    <property type="protein sequence ID" value="USJ31399.1"/>
    <property type="molecule type" value="Genomic_DNA"/>
</dbReference>
<dbReference type="InterPro" id="IPR052934">
    <property type="entry name" value="Methyl-DNA_Rec/Restrict_Enz"/>
</dbReference>
<accession>A0ABY4XLS5</accession>
<keyword evidence="3" id="KW-1185">Reference proteome</keyword>
<evidence type="ECO:0000313" key="3">
    <source>
        <dbReference type="Proteomes" id="UP001055420"/>
    </source>
</evidence>